<protein>
    <recommendedName>
        <fullName evidence="5">BZIP domain-containing protein</fullName>
    </recommendedName>
</protein>
<feature type="region of interest" description="Disordered" evidence="4">
    <location>
        <begin position="190"/>
        <end position="209"/>
    </location>
</feature>
<feature type="domain" description="BZIP" evidence="5">
    <location>
        <begin position="185"/>
        <end position="200"/>
    </location>
</feature>
<dbReference type="EMBL" id="KI630241">
    <property type="protein sequence ID" value="EYU43566.1"/>
    <property type="molecule type" value="Genomic_DNA"/>
</dbReference>
<dbReference type="KEGG" id="egt:105951032"/>
<dbReference type="OrthoDB" id="644067at2759"/>
<accession>A0A022RUA1</accession>
<dbReference type="AlphaFoldDB" id="A0A022RUA1"/>
<evidence type="ECO:0000256" key="1">
    <source>
        <dbReference type="ARBA" id="ARBA00004123"/>
    </source>
</evidence>
<comment type="subcellular location">
    <subcellularLocation>
        <location evidence="1">Nucleus</location>
    </subcellularLocation>
</comment>
<dbReference type="PANTHER" id="PTHR22952:SF175">
    <property type="entry name" value="PROTEIN ABSCISIC ACID-INSENSITIVE 5"/>
    <property type="match status" value="1"/>
</dbReference>
<dbReference type="GO" id="GO:0045893">
    <property type="term" value="P:positive regulation of DNA-templated transcription"/>
    <property type="evidence" value="ECO:0007669"/>
    <property type="project" value="InterPro"/>
</dbReference>
<dbReference type="Proteomes" id="UP000030748">
    <property type="component" value="Unassembled WGS sequence"/>
</dbReference>
<dbReference type="PANTHER" id="PTHR22952">
    <property type="entry name" value="CAMP-RESPONSE ELEMENT BINDING PROTEIN-RELATED"/>
    <property type="match status" value="1"/>
</dbReference>
<keyword evidence="3" id="KW-0539">Nucleus</keyword>
<dbReference type="InterPro" id="IPR043452">
    <property type="entry name" value="BZIP46-like"/>
</dbReference>
<evidence type="ECO:0000259" key="5">
    <source>
        <dbReference type="PROSITE" id="PS00036"/>
    </source>
</evidence>
<dbReference type="InterPro" id="IPR004827">
    <property type="entry name" value="bZIP"/>
</dbReference>
<keyword evidence="2" id="KW-0238">DNA-binding</keyword>
<proteinExistence type="predicted"/>
<reference evidence="6 7" key="1">
    <citation type="journal article" date="2013" name="Proc. Natl. Acad. Sci. U.S.A.">
        <title>Fine-scale variation in meiotic recombination in Mimulus inferred from population shotgun sequencing.</title>
        <authorList>
            <person name="Hellsten U."/>
            <person name="Wright K.M."/>
            <person name="Jenkins J."/>
            <person name="Shu S."/>
            <person name="Yuan Y."/>
            <person name="Wessler S.R."/>
            <person name="Schmutz J."/>
            <person name="Willis J.H."/>
            <person name="Rokhsar D.S."/>
        </authorList>
    </citation>
    <scope>NUCLEOTIDE SEQUENCE [LARGE SCALE GENOMIC DNA]</scope>
    <source>
        <strain evidence="7">cv. DUN x IM62</strain>
    </source>
</reference>
<evidence type="ECO:0000256" key="4">
    <source>
        <dbReference type="SAM" id="MobiDB-lite"/>
    </source>
</evidence>
<organism evidence="6 7">
    <name type="scientific">Erythranthe guttata</name>
    <name type="common">Yellow monkey flower</name>
    <name type="synonym">Mimulus guttatus</name>
    <dbReference type="NCBI Taxonomy" id="4155"/>
    <lineage>
        <taxon>Eukaryota</taxon>
        <taxon>Viridiplantae</taxon>
        <taxon>Streptophyta</taxon>
        <taxon>Embryophyta</taxon>
        <taxon>Tracheophyta</taxon>
        <taxon>Spermatophyta</taxon>
        <taxon>Magnoliopsida</taxon>
        <taxon>eudicotyledons</taxon>
        <taxon>Gunneridae</taxon>
        <taxon>Pentapetalae</taxon>
        <taxon>asterids</taxon>
        <taxon>lamiids</taxon>
        <taxon>Lamiales</taxon>
        <taxon>Phrymaceae</taxon>
        <taxon>Erythranthe</taxon>
    </lineage>
</organism>
<evidence type="ECO:0000256" key="2">
    <source>
        <dbReference type="ARBA" id="ARBA00023125"/>
    </source>
</evidence>
<dbReference type="GO" id="GO:0005634">
    <property type="term" value="C:nucleus"/>
    <property type="evidence" value="ECO:0000318"/>
    <property type="project" value="GO_Central"/>
</dbReference>
<keyword evidence="7" id="KW-1185">Reference proteome</keyword>
<evidence type="ECO:0000313" key="6">
    <source>
        <dbReference type="EMBL" id="EYU43566.1"/>
    </source>
</evidence>
<name>A0A022RUA1_ERYGU</name>
<dbReference type="GO" id="GO:0003700">
    <property type="term" value="F:DNA-binding transcription factor activity"/>
    <property type="evidence" value="ECO:0007669"/>
    <property type="project" value="InterPro"/>
</dbReference>
<gene>
    <name evidence="6" type="ORF">MIMGU_mgv1a013815mg</name>
</gene>
<evidence type="ECO:0000313" key="7">
    <source>
        <dbReference type="Proteomes" id="UP000030748"/>
    </source>
</evidence>
<dbReference type="Gene3D" id="1.20.5.170">
    <property type="match status" value="1"/>
</dbReference>
<dbReference type="PROSITE" id="PS00036">
    <property type="entry name" value="BZIP_BASIC"/>
    <property type="match status" value="1"/>
</dbReference>
<sequence length="209" mass="23636">MEFPSCNLTLDEFIKNIMKNPAEDSDIKIIQNPSYSSSSSYSPPSAEKTIRHAEQNNANSATKNPNSLSQPQLEISSNNGGDITLDEFLIQIGAVRARGNREGLVRNSAPLVPDVNQHVAIKLEQQNMGSNFQGLENNNIYYYENKRMDIDYKETNPETMAMEKGSDSKPECRNERIFINEKRQKRMIKNRESAARSRARKQVSSCFLG</sequence>
<evidence type="ECO:0000256" key="3">
    <source>
        <dbReference type="ARBA" id="ARBA00023242"/>
    </source>
</evidence>
<dbReference type="GO" id="GO:0003677">
    <property type="term" value="F:DNA binding"/>
    <property type="evidence" value="ECO:0007669"/>
    <property type="project" value="UniProtKB-KW"/>
</dbReference>